<keyword evidence="1" id="KW-0472">Membrane</keyword>
<feature type="transmembrane region" description="Helical" evidence="1">
    <location>
        <begin position="86"/>
        <end position="108"/>
    </location>
</feature>
<organism evidence="2 3">
    <name type="scientific">Filimonas lacunae</name>
    <dbReference type="NCBI Taxonomy" id="477680"/>
    <lineage>
        <taxon>Bacteria</taxon>
        <taxon>Pseudomonadati</taxon>
        <taxon>Bacteroidota</taxon>
        <taxon>Chitinophagia</taxon>
        <taxon>Chitinophagales</taxon>
        <taxon>Chitinophagaceae</taxon>
        <taxon>Filimonas</taxon>
    </lineage>
</organism>
<evidence type="ECO:0000256" key="1">
    <source>
        <dbReference type="SAM" id="Phobius"/>
    </source>
</evidence>
<dbReference type="EMBL" id="FTOR01000001">
    <property type="protein sequence ID" value="SIS61501.1"/>
    <property type="molecule type" value="Genomic_DNA"/>
</dbReference>
<dbReference type="RefSeq" id="WP_076374857.1">
    <property type="nucleotide sequence ID" value="NZ_AP017422.1"/>
</dbReference>
<accession>A0A173MMA6</accession>
<feature type="transmembrane region" description="Helical" evidence="1">
    <location>
        <begin position="152"/>
        <end position="174"/>
    </location>
</feature>
<feature type="transmembrane region" description="Helical" evidence="1">
    <location>
        <begin position="186"/>
        <end position="208"/>
    </location>
</feature>
<feature type="transmembrane region" description="Helical" evidence="1">
    <location>
        <begin position="114"/>
        <end position="132"/>
    </location>
</feature>
<dbReference type="OrthoDB" id="662673at2"/>
<dbReference type="STRING" id="477680.SAMN05421788_101228"/>
<gene>
    <name evidence="2" type="ORF">SAMN05421788_101228</name>
</gene>
<name>A0A173MMA6_9BACT</name>
<dbReference type="KEGG" id="fln:FLA_4819"/>
<protein>
    <submittedName>
        <fullName evidence="2">Uncharacterized protein</fullName>
    </submittedName>
</protein>
<evidence type="ECO:0000313" key="2">
    <source>
        <dbReference type="EMBL" id="SIS61501.1"/>
    </source>
</evidence>
<keyword evidence="3" id="KW-1185">Reference proteome</keyword>
<proteinExistence type="predicted"/>
<dbReference type="Proteomes" id="UP000186917">
    <property type="component" value="Unassembled WGS sequence"/>
</dbReference>
<evidence type="ECO:0000313" key="3">
    <source>
        <dbReference type="Proteomes" id="UP000186917"/>
    </source>
</evidence>
<reference evidence="3" key="1">
    <citation type="submission" date="2017-01" db="EMBL/GenBank/DDBJ databases">
        <authorList>
            <person name="Varghese N."/>
            <person name="Submissions S."/>
        </authorList>
    </citation>
    <scope>NUCLEOTIDE SEQUENCE [LARGE SCALE GENOMIC DNA]</scope>
    <source>
        <strain evidence="3">DSM 21054</strain>
    </source>
</reference>
<sequence length="238" mass="27597">MLTEEQIKRLEVYCHKKGIRYYDLQTELVDHMATAIETECEQHPEETFDVVANRIAPVFAAEWPKLVKETRRQLVKEYLRLTVQSFLEYFTWPKISLTVLLITAAVLGEKYMNIHKFPGLLMQILVLVGYSFAFTKRGKVVKQNVKEYKTPLLCMAVLANIHILIGGVPVWYLSMNVYSWLTPDDYSPFLFSLSVYLAPLAILIMLSWRKVYTDIHDRIRKNYSGAFRTPSTASVVHV</sequence>
<dbReference type="AlphaFoldDB" id="A0A173MMA6"/>
<keyword evidence="1" id="KW-0812">Transmembrane</keyword>
<keyword evidence="1" id="KW-1133">Transmembrane helix</keyword>